<reference evidence="6 7" key="1">
    <citation type="submission" date="2016-10" db="EMBL/GenBank/DDBJ databases">
        <authorList>
            <person name="de Groot N.N."/>
        </authorList>
    </citation>
    <scope>NUCLEOTIDE SEQUENCE [LARGE SCALE GENOMIC DNA]</scope>
    <source>
        <strain evidence="6 7">GAS232</strain>
    </source>
</reference>
<keyword evidence="4" id="KW-0804">Transcription</keyword>
<dbReference type="Pfam" id="PF02311">
    <property type="entry name" value="AraC_binding"/>
    <property type="match status" value="1"/>
</dbReference>
<evidence type="ECO:0000313" key="6">
    <source>
        <dbReference type="EMBL" id="SDF44551.1"/>
    </source>
</evidence>
<evidence type="ECO:0000256" key="4">
    <source>
        <dbReference type="ARBA" id="ARBA00023163"/>
    </source>
</evidence>
<dbReference type="OrthoDB" id="112032at2"/>
<dbReference type="PANTHER" id="PTHR46796">
    <property type="entry name" value="HTH-TYPE TRANSCRIPTIONAL ACTIVATOR RHAS-RELATED"/>
    <property type="match status" value="1"/>
</dbReference>
<dbReference type="GO" id="GO:0003700">
    <property type="term" value="F:DNA-binding transcription factor activity"/>
    <property type="evidence" value="ECO:0007669"/>
    <property type="project" value="InterPro"/>
</dbReference>
<dbReference type="SUPFAM" id="SSF51215">
    <property type="entry name" value="Regulatory protein AraC"/>
    <property type="match status" value="1"/>
</dbReference>
<dbReference type="InterPro" id="IPR009057">
    <property type="entry name" value="Homeodomain-like_sf"/>
</dbReference>
<keyword evidence="7" id="KW-1185">Reference proteome</keyword>
<evidence type="ECO:0000259" key="5">
    <source>
        <dbReference type="PROSITE" id="PS01124"/>
    </source>
</evidence>
<gene>
    <name evidence="6" type="ORF">SAMN05444167_2432</name>
</gene>
<dbReference type="InterPro" id="IPR014710">
    <property type="entry name" value="RmlC-like_jellyroll"/>
</dbReference>
<dbReference type="PRINTS" id="PR00032">
    <property type="entry name" value="HTHARAC"/>
</dbReference>
<dbReference type="InterPro" id="IPR050204">
    <property type="entry name" value="AraC_XylS_family_regulators"/>
</dbReference>
<dbReference type="GO" id="GO:0043565">
    <property type="term" value="F:sequence-specific DNA binding"/>
    <property type="evidence" value="ECO:0007669"/>
    <property type="project" value="InterPro"/>
</dbReference>
<dbReference type="AlphaFoldDB" id="A0A1G7L582"/>
<keyword evidence="3" id="KW-0010">Activator</keyword>
<accession>A0A1G7L582</accession>
<dbReference type="Pfam" id="PF12833">
    <property type="entry name" value="HTH_18"/>
    <property type="match status" value="1"/>
</dbReference>
<dbReference type="InterPro" id="IPR003313">
    <property type="entry name" value="AraC-bd"/>
</dbReference>
<evidence type="ECO:0000256" key="3">
    <source>
        <dbReference type="ARBA" id="ARBA00023159"/>
    </source>
</evidence>
<keyword evidence="2" id="KW-0238">DNA-binding</keyword>
<evidence type="ECO:0000256" key="2">
    <source>
        <dbReference type="ARBA" id="ARBA00023125"/>
    </source>
</evidence>
<dbReference type="Gene3D" id="2.60.120.10">
    <property type="entry name" value="Jelly Rolls"/>
    <property type="match status" value="1"/>
</dbReference>
<organism evidence="6 7">
    <name type="scientific">Terriglobus roseus</name>
    <dbReference type="NCBI Taxonomy" id="392734"/>
    <lineage>
        <taxon>Bacteria</taxon>
        <taxon>Pseudomonadati</taxon>
        <taxon>Acidobacteriota</taxon>
        <taxon>Terriglobia</taxon>
        <taxon>Terriglobales</taxon>
        <taxon>Acidobacteriaceae</taxon>
        <taxon>Terriglobus</taxon>
    </lineage>
</organism>
<dbReference type="InterPro" id="IPR020449">
    <property type="entry name" value="Tscrpt_reg_AraC-type_HTH"/>
</dbReference>
<keyword evidence="1" id="KW-0805">Transcription regulation</keyword>
<evidence type="ECO:0000313" key="7">
    <source>
        <dbReference type="Proteomes" id="UP000182427"/>
    </source>
</evidence>
<dbReference type="InterPro" id="IPR018060">
    <property type="entry name" value="HTH_AraC"/>
</dbReference>
<dbReference type="SMART" id="SM00342">
    <property type="entry name" value="HTH_ARAC"/>
    <property type="match status" value="1"/>
</dbReference>
<dbReference type="InterPro" id="IPR018062">
    <property type="entry name" value="HTH_AraC-typ_CS"/>
</dbReference>
<proteinExistence type="predicted"/>
<sequence length="275" mass="30560">MNLGGNMCEVDRGSKPLKLSRSGVIDGAELYDGTLVDKFDTGWHFHDGWQFVAVTQGERRYQFKSGTVVAKPGRLVLLPPNLVHKANGIKHEKTSFKIATFPALPLSERLTRIPIELSDLTLFDHFLATYQSLQEAKMGEGKETLLSHIQATLAVADSAKDEKQSRAPSFVTEMKAYLLQSLDRVPSLASLSARACISPYHLAHTFTKFIGLSPLAFHARARLLKSRTLISEGNSLSDVALSLGFSDQSHFGRHFRSVYAMTPSQYRRSVISPRR</sequence>
<dbReference type="RefSeq" id="WP_083345372.1">
    <property type="nucleotide sequence ID" value="NZ_LT629690.1"/>
</dbReference>
<dbReference type="EMBL" id="LT629690">
    <property type="protein sequence ID" value="SDF44551.1"/>
    <property type="molecule type" value="Genomic_DNA"/>
</dbReference>
<evidence type="ECO:0000256" key="1">
    <source>
        <dbReference type="ARBA" id="ARBA00023015"/>
    </source>
</evidence>
<name>A0A1G7L582_9BACT</name>
<feature type="domain" description="HTH araC/xylS-type" evidence="5">
    <location>
        <begin position="172"/>
        <end position="269"/>
    </location>
</feature>
<dbReference type="PANTHER" id="PTHR46796:SF12">
    <property type="entry name" value="HTH-TYPE DNA-BINDING TRANSCRIPTIONAL ACTIVATOR EUTR"/>
    <property type="match status" value="1"/>
</dbReference>
<dbReference type="PROSITE" id="PS00041">
    <property type="entry name" value="HTH_ARAC_FAMILY_1"/>
    <property type="match status" value="1"/>
</dbReference>
<dbReference type="InterPro" id="IPR037923">
    <property type="entry name" value="HTH-like"/>
</dbReference>
<dbReference type="PROSITE" id="PS01124">
    <property type="entry name" value="HTH_ARAC_FAMILY_2"/>
    <property type="match status" value="1"/>
</dbReference>
<dbReference type="Gene3D" id="1.10.10.60">
    <property type="entry name" value="Homeodomain-like"/>
    <property type="match status" value="1"/>
</dbReference>
<protein>
    <submittedName>
        <fullName evidence="6">Transcriptional regulator, AraC family</fullName>
    </submittedName>
</protein>
<dbReference type="SUPFAM" id="SSF46689">
    <property type="entry name" value="Homeodomain-like"/>
    <property type="match status" value="2"/>
</dbReference>
<dbReference type="Proteomes" id="UP000182427">
    <property type="component" value="Chromosome I"/>
</dbReference>